<dbReference type="EMBL" id="JBHSQN010000002">
    <property type="protein sequence ID" value="MFC6010201.1"/>
    <property type="molecule type" value="Genomic_DNA"/>
</dbReference>
<accession>A0ABW1JMR8</accession>
<evidence type="ECO:0008006" key="4">
    <source>
        <dbReference type="Google" id="ProtNLM"/>
    </source>
</evidence>
<dbReference type="Proteomes" id="UP001596223">
    <property type="component" value="Unassembled WGS sequence"/>
</dbReference>
<gene>
    <name evidence="2" type="ORF">ACFP3H_03995</name>
</gene>
<organism evidence="2 3">
    <name type="scientific">Nocardia lasii</name>
    <dbReference type="NCBI Taxonomy" id="1616107"/>
    <lineage>
        <taxon>Bacteria</taxon>
        <taxon>Bacillati</taxon>
        <taxon>Actinomycetota</taxon>
        <taxon>Actinomycetes</taxon>
        <taxon>Mycobacteriales</taxon>
        <taxon>Nocardiaceae</taxon>
        <taxon>Nocardia</taxon>
    </lineage>
</organism>
<evidence type="ECO:0000313" key="3">
    <source>
        <dbReference type="Proteomes" id="UP001596223"/>
    </source>
</evidence>
<proteinExistence type="predicted"/>
<evidence type="ECO:0000313" key="2">
    <source>
        <dbReference type="EMBL" id="MFC6010201.1"/>
    </source>
</evidence>
<feature type="compositionally biased region" description="Basic and acidic residues" evidence="1">
    <location>
        <begin position="176"/>
        <end position="187"/>
    </location>
</feature>
<comment type="caution">
    <text evidence="2">The sequence shown here is derived from an EMBL/GenBank/DDBJ whole genome shotgun (WGS) entry which is preliminary data.</text>
</comment>
<protein>
    <recommendedName>
        <fullName evidence="4">YbaB/EbfC family DNA-binding protein</fullName>
    </recommendedName>
</protein>
<feature type="region of interest" description="Disordered" evidence="1">
    <location>
        <begin position="108"/>
        <end position="187"/>
    </location>
</feature>
<evidence type="ECO:0000256" key="1">
    <source>
        <dbReference type="SAM" id="MobiDB-lite"/>
    </source>
</evidence>
<dbReference type="RefSeq" id="WP_378599784.1">
    <property type="nucleotide sequence ID" value="NZ_JBHSQN010000002.1"/>
</dbReference>
<name>A0ABW1JMR8_9NOCA</name>
<feature type="compositionally biased region" description="Low complexity" evidence="1">
    <location>
        <begin position="124"/>
        <end position="143"/>
    </location>
</feature>
<reference evidence="3" key="1">
    <citation type="journal article" date="2019" name="Int. J. Syst. Evol. Microbiol.">
        <title>The Global Catalogue of Microorganisms (GCM) 10K type strain sequencing project: providing services to taxonomists for standard genome sequencing and annotation.</title>
        <authorList>
            <consortium name="The Broad Institute Genomics Platform"/>
            <consortium name="The Broad Institute Genome Sequencing Center for Infectious Disease"/>
            <person name="Wu L."/>
            <person name="Ma J."/>
        </authorList>
    </citation>
    <scope>NUCLEOTIDE SEQUENCE [LARGE SCALE GENOMIC DNA]</scope>
    <source>
        <strain evidence="3">CCUG 36956</strain>
    </source>
</reference>
<keyword evidence="3" id="KW-1185">Reference proteome</keyword>
<sequence>MGDIDPLSDNVIDLQNSLGTPTATHSGSDLVRLEVGPDGTIHDVQLSAAARTLPPDSLVAEIVRVHTLAVNEAQEAISAAIAMLEADPRLSALTERKTDALNQALPTEFPTARASSVPAPQPPRSAATRSTPSTAALPTPDSAPRFDHQPASATPPHPQPRTRSRQPTREEEEDMDRYYNRKSWLEH</sequence>